<dbReference type="InterPro" id="IPR057566">
    <property type="entry name" value="TPR_TTI1_N"/>
</dbReference>
<dbReference type="TCDB" id="2.A.19.4.16">
    <property type="family name" value="the ca(2+):cation antiporter (caca) family"/>
</dbReference>
<proteinExistence type="predicted"/>
<dbReference type="InParanoid" id="C5LUD3"/>
<dbReference type="GO" id="GO:0005737">
    <property type="term" value="C:cytoplasm"/>
    <property type="evidence" value="ECO:0007669"/>
    <property type="project" value="TreeGrafter"/>
</dbReference>
<keyword evidence="3" id="KW-1185">Reference proteome</keyword>
<dbReference type="PANTHER" id="PTHR18460">
    <property type="entry name" value="TEL2 INTERACTING PROTEIN 1 TTI1 FAMILY MEMBER"/>
    <property type="match status" value="1"/>
</dbReference>
<dbReference type="OrthoDB" id="439015at2759"/>
<evidence type="ECO:0000313" key="3">
    <source>
        <dbReference type="Proteomes" id="UP000007800"/>
    </source>
</evidence>
<gene>
    <name evidence="2" type="ORF">Pmar_PMAR010930</name>
</gene>
<dbReference type="AlphaFoldDB" id="C5LUD3"/>
<feature type="domain" description="TTI1 N-terminal TPR" evidence="1">
    <location>
        <begin position="18"/>
        <end position="240"/>
    </location>
</feature>
<reference evidence="2 3" key="1">
    <citation type="submission" date="2008-07" db="EMBL/GenBank/DDBJ databases">
        <authorList>
            <person name="El-Sayed N."/>
            <person name="Caler E."/>
            <person name="Inman J."/>
            <person name="Amedeo P."/>
            <person name="Hass B."/>
            <person name="Wortman J."/>
        </authorList>
    </citation>
    <scope>NUCLEOTIDE SEQUENCE [LARGE SCALE GENOMIC DNA]</scope>
    <source>
        <strain evidence="3">ATCC 50983 / TXsc</strain>
    </source>
</reference>
<dbReference type="InterPro" id="IPR016024">
    <property type="entry name" value="ARM-type_fold"/>
</dbReference>
<dbReference type="RefSeq" id="XP_002766949.1">
    <property type="nucleotide sequence ID" value="XM_002766903.1"/>
</dbReference>
<sequence>MPQSSEAHKAVAALQPAVGRLVCTGPQQRPNADEITQVLRAFDQRSLHYVFELAYVPLVAMLRQSYKSLPEDSTISLIEALSYLLDRTDPAGEPPLPQRRLQSLYPTVTTAVLFPISDFHSTDRSMPEELARALIQLASALLKYRRLSPVSSRNPYHMGYTIHLLLNPLRLEGDRKGQVLCFDAIRRIGVELAREGEDLGQWYPGVVSTISSNVVMDPHASRAVLSAALDCWRKWLLACVSPDVPEDGPPPPSVTGTGVALGKVIGRFGTSTLLPAVPTSRLLLEALERMPRSWGQIPDALDIIVTAAAVEQEGSFTEEVMASHRYQEEIARYATERACRSIDRGDWKVLEGYVMVAQSSLDVREVWQRCITVVKPQAADIKDVLSERQPLHPGESGSPLAVQQSVESLWAEVDRITDQSLGSVWLGSVLPVLRRVCGRIVEVGDLTTSSVIADASRVPTSGFYLWLSLVPEDYWQCVEVIQLMVGRVEEDTSGWDVEILDDRVEMYMMLRAISKACTSIDALSVSSVGELIYDNADRIVDRVVYGLGALLYDSTGEMSFWLADIVKELIRVTTKDEAWILQCLSAVLWVVFKAQYPDIRSGSGVASPLSEEVPERPPPLEVLLGSLSGDPDVGVDVWQARSSGDAIGATALSDEDLRRALTPTEWMGKVSLERVTPVLTATESALLTPALWCVSRALPLIPEPARPAALADCWSNLKAAAMQPRSKPHCLLACLNLLSNVLLTSTELTIFMSQRIWSDLWPAMRRVDQHACHPEHSMPARLQLAICNSVLDLCAAMAASPEMSPNSDATVKELLDYLLDSLPNIEGERAGLVGLALTKLAVQQFDLVMSDGRLPLDIREEIMRQVRRNKKPRIPLRIPAGDLKKLFTVGG</sequence>
<dbReference type="SUPFAM" id="SSF48371">
    <property type="entry name" value="ARM repeat"/>
    <property type="match status" value="1"/>
</dbReference>
<accession>C5LUD3</accession>
<dbReference type="GeneID" id="9051506"/>
<organism evidence="3">
    <name type="scientific">Perkinsus marinus (strain ATCC 50983 / TXsc)</name>
    <dbReference type="NCBI Taxonomy" id="423536"/>
    <lineage>
        <taxon>Eukaryota</taxon>
        <taxon>Sar</taxon>
        <taxon>Alveolata</taxon>
        <taxon>Perkinsozoa</taxon>
        <taxon>Perkinsea</taxon>
        <taxon>Perkinsida</taxon>
        <taxon>Perkinsidae</taxon>
        <taxon>Perkinsus</taxon>
    </lineage>
</organism>
<dbReference type="Proteomes" id="UP000007800">
    <property type="component" value="Unassembled WGS sequence"/>
</dbReference>
<name>C5LUD3_PERM5</name>
<dbReference type="EMBL" id="GG685476">
    <property type="protein sequence ID" value="EEQ99666.1"/>
    <property type="molecule type" value="Genomic_DNA"/>
</dbReference>
<dbReference type="Pfam" id="PF24173">
    <property type="entry name" value="TPR_TTI1_N"/>
    <property type="match status" value="1"/>
</dbReference>
<evidence type="ECO:0000313" key="2">
    <source>
        <dbReference type="EMBL" id="EEQ99666.1"/>
    </source>
</evidence>
<protein>
    <recommendedName>
        <fullName evidence="1">TTI1 N-terminal TPR domain-containing protein</fullName>
    </recommendedName>
</protein>
<dbReference type="PANTHER" id="PTHR18460:SF3">
    <property type="entry name" value="TELO2-INTERACTING PROTEIN 1 HOMOLOG"/>
    <property type="match status" value="1"/>
</dbReference>
<dbReference type="InterPro" id="IPR052587">
    <property type="entry name" value="TELO2-interacting_protein_1"/>
</dbReference>
<evidence type="ECO:0000259" key="1">
    <source>
        <dbReference type="Pfam" id="PF24173"/>
    </source>
</evidence>